<evidence type="ECO:0008006" key="3">
    <source>
        <dbReference type="Google" id="ProtNLM"/>
    </source>
</evidence>
<dbReference type="PANTHER" id="PTHR41729">
    <property type="entry name" value="GLUTAMYL-TRNA SYNTHETASE"/>
    <property type="match status" value="1"/>
</dbReference>
<evidence type="ECO:0000313" key="2">
    <source>
        <dbReference type="Proteomes" id="UP000002774"/>
    </source>
</evidence>
<dbReference type="AlphaFoldDB" id="H1Y7E9"/>
<dbReference type="InterPro" id="IPR025255">
    <property type="entry name" value="DUF4202"/>
</dbReference>
<proteinExistence type="predicted"/>
<dbReference type="HOGENOM" id="CLU_085403_0_0_10"/>
<dbReference type="PANTHER" id="PTHR41729:SF1">
    <property type="entry name" value="GLUTAMYL-TRNA SYNTHETASE"/>
    <property type="match status" value="1"/>
</dbReference>
<sequence length="192" mass="22161">MEKLEKAFALFDAYNKQDPKTLVWDGVTYPEEYFYAIELYNWVLKLEPKASEPVLLASRSQHIGRWTIPRDSYPDGKAGYLNWRSNLAKFHATKAGELMEEAGYDTDFIEGVQKIILKQKIKLDPEVQLIENALCLVFLQFQFESFIQKHAEDKLINIVRKTWKKMSQAGHDAALKLTYSERAKDLIGKALG</sequence>
<dbReference type="eggNOG" id="COG1670">
    <property type="taxonomic scope" value="Bacteria"/>
</dbReference>
<dbReference type="EMBL" id="CM001403">
    <property type="protein sequence ID" value="EHQ29370.1"/>
    <property type="molecule type" value="Genomic_DNA"/>
</dbReference>
<dbReference type="OrthoDB" id="9799165at2"/>
<accession>H1Y7E9</accession>
<dbReference type="Proteomes" id="UP000002774">
    <property type="component" value="Chromosome"/>
</dbReference>
<gene>
    <name evidence="1" type="ORF">Mucpa_5295</name>
</gene>
<organism evidence="1 2">
    <name type="scientific">Mucilaginibacter paludis DSM 18603</name>
    <dbReference type="NCBI Taxonomy" id="714943"/>
    <lineage>
        <taxon>Bacteria</taxon>
        <taxon>Pseudomonadati</taxon>
        <taxon>Bacteroidota</taxon>
        <taxon>Sphingobacteriia</taxon>
        <taxon>Sphingobacteriales</taxon>
        <taxon>Sphingobacteriaceae</taxon>
        <taxon>Mucilaginibacter</taxon>
    </lineage>
</organism>
<dbReference type="RefSeq" id="WP_008510537.1">
    <property type="nucleotide sequence ID" value="NZ_CM001403.1"/>
</dbReference>
<protein>
    <recommendedName>
        <fullName evidence="3">DUF4202 domain-containing protein</fullName>
    </recommendedName>
</protein>
<keyword evidence="2" id="KW-1185">Reference proteome</keyword>
<dbReference type="STRING" id="714943.Mucpa_5295"/>
<name>H1Y7E9_9SPHI</name>
<dbReference type="Pfam" id="PF13875">
    <property type="entry name" value="DUF4202"/>
    <property type="match status" value="1"/>
</dbReference>
<evidence type="ECO:0000313" key="1">
    <source>
        <dbReference type="EMBL" id="EHQ29370.1"/>
    </source>
</evidence>
<reference evidence="1" key="1">
    <citation type="submission" date="2011-09" db="EMBL/GenBank/DDBJ databases">
        <title>The permanent draft genome of Mucilaginibacter paludis DSM 18603.</title>
        <authorList>
            <consortium name="US DOE Joint Genome Institute (JGI-PGF)"/>
            <person name="Lucas S."/>
            <person name="Han J."/>
            <person name="Lapidus A."/>
            <person name="Bruce D."/>
            <person name="Goodwin L."/>
            <person name="Pitluck S."/>
            <person name="Peters L."/>
            <person name="Kyrpides N."/>
            <person name="Mavromatis K."/>
            <person name="Ivanova N."/>
            <person name="Mikhailova N."/>
            <person name="Held B."/>
            <person name="Detter J.C."/>
            <person name="Tapia R."/>
            <person name="Han C."/>
            <person name="Land M."/>
            <person name="Hauser L."/>
            <person name="Markowitz V."/>
            <person name="Cheng J.-F."/>
            <person name="Hugenholtz P."/>
            <person name="Woyke T."/>
            <person name="Wu D."/>
            <person name="Tindall B."/>
            <person name="Brambilla E."/>
            <person name="Klenk H.-P."/>
            <person name="Eisen J.A."/>
        </authorList>
    </citation>
    <scope>NUCLEOTIDE SEQUENCE [LARGE SCALE GENOMIC DNA]</scope>
    <source>
        <strain evidence="1">DSM 18603</strain>
    </source>
</reference>